<protein>
    <recommendedName>
        <fullName evidence="6">TM2 domain-containing protein</fullName>
    </recommendedName>
</protein>
<proteinExistence type="predicted"/>
<dbReference type="GO" id="GO:0016020">
    <property type="term" value="C:membrane"/>
    <property type="evidence" value="ECO:0007669"/>
    <property type="project" value="UniProtKB-SubCell"/>
</dbReference>
<evidence type="ECO:0000256" key="2">
    <source>
        <dbReference type="ARBA" id="ARBA00022692"/>
    </source>
</evidence>
<dbReference type="PANTHER" id="PTHR21016">
    <property type="entry name" value="BETA-AMYLOID BINDING PROTEIN-RELATED"/>
    <property type="match status" value="1"/>
</dbReference>
<dbReference type="EMBL" id="MN991199">
    <property type="protein sequence ID" value="QIQ09846.1"/>
    <property type="molecule type" value="Genomic_DNA"/>
</dbReference>
<evidence type="ECO:0000256" key="1">
    <source>
        <dbReference type="ARBA" id="ARBA00004141"/>
    </source>
</evidence>
<accession>A0A6G9HI11</accession>
<keyword evidence="3 5" id="KW-1133">Transmembrane helix</keyword>
<name>A0A6G9HI11_9MOLU</name>
<feature type="transmembrane region" description="Helical" evidence="5">
    <location>
        <begin position="33"/>
        <end position="55"/>
    </location>
</feature>
<dbReference type="InterPro" id="IPR050932">
    <property type="entry name" value="TM2D1-3-like"/>
</dbReference>
<evidence type="ECO:0000256" key="5">
    <source>
        <dbReference type="SAM" id="Phobius"/>
    </source>
</evidence>
<sequence>MAKIDNKVVMILLTIFLGVFGIHRFFAGKIWTGLLYLVTGGVFLIGWIYDIFCVATSGKLKF</sequence>
<feature type="domain" description="TM2" evidence="6">
    <location>
        <begin position="5"/>
        <end position="52"/>
    </location>
</feature>
<evidence type="ECO:0000313" key="7">
    <source>
        <dbReference type="EMBL" id="QIQ09846.1"/>
    </source>
</evidence>
<comment type="subcellular location">
    <subcellularLocation>
        <location evidence="1">Membrane</location>
        <topology evidence="1">Multi-pass membrane protein</topology>
    </subcellularLocation>
</comment>
<evidence type="ECO:0000256" key="4">
    <source>
        <dbReference type="ARBA" id="ARBA00023136"/>
    </source>
</evidence>
<dbReference type="InterPro" id="IPR007829">
    <property type="entry name" value="TM2"/>
</dbReference>
<keyword evidence="4 5" id="KW-0472">Membrane</keyword>
<feature type="transmembrane region" description="Helical" evidence="5">
    <location>
        <begin position="7"/>
        <end position="27"/>
    </location>
</feature>
<keyword evidence="2 5" id="KW-0812">Transmembrane</keyword>
<evidence type="ECO:0000256" key="3">
    <source>
        <dbReference type="ARBA" id="ARBA00022989"/>
    </source>
</evidence>
<evidence type="ECO:0000259" key="6">
    <source>
        <dbReference type="Pfam" id="PF05154"/>
    </source>
</evidence>
<reference evidence="7" key="1">
    <citation type="journal article" date="2020" name="J. ISSAAS">
        <title>Lactobacilli and other gastrointestinal microbiota of Peromyscus leucopus, reservoir host for agents of Lyme disease and other zoonoses in North America.</title>
        <authorList>
            <person name="Milovic A."/>
            <person name="Bassam K."/>
            <person name="Shao H."/>
            <person name="Chatzistamou I."/>
            <person name="Tufts D.M."/>
            <person name="Diuk-Wasser M."/>
            <person name="Barbour A.G."/>
        </authorList>
    </citation>
    <scope>NUCLEOTIDE SEQUENCE</scope>
    <source>
        <strain evidence="7">LL85</strain>
    </source>
</reference>
<organism evidence="7">
    <name type="scientific">uncultured Mycoplasmataceae bacterium</name>
    <dbReference type="NCBI Taxonomy" id="300027"/>
    <lineage>
        <taxon>Bacteria</taxon>
        <taxon>Bacillati</taxon>
        <taxon>Mycoplasmatota</taxon>
        <taxon>Mollicutes</taxon>
        <taxon>Mycoplasmataceae</taxon>
        <taxon>environmental samples</taxon>
    </lineage>
</organism>
<dbReference type="PANTHER" id="PTHR21016:SF25">
    <property type="entry name" value="TM2 DOMAIN-CONTAINING PROTEIN DDB_G0277895-RELATED"/>
    <property type="match status" value="1"/>
</dbReference>
<gene>
    <name evidence="7" type="ORF">PlMoll_0090</name>
</gene>
<dbReference type="Pfam" id="PF05154">
    <property type="entry name" value="TM2"/>
    <property type="match status" value="1"/>
</dbReference>
<dbReference type="AlphaFoldDB" id="A0A6G9HI11"/>